<reference evidence="3" key="1">
    <citation type="journal article" date="2019" name="Int. J. Syst. Evol. Microbiol.">
        <title>The Global Catalogue of Microorganisms (GCM) 10K type strain sequencing project: providing services to taxonomists for standard genome sequencing and annotation.</title>
        <authorList>
            <consortium name="The Broad Institute Genomics Platform"/>
            <consortium name="The Broad Institute Genome Sequencing Center for Infectious Disease"/>
            <person name="Wu L."/>
            <person name="Ma J."/>
        </authorList>
    </citation>
    <scope>NUCLEOTIDE SEQUENCE [LARGE SCALE GENOMIC DNA]</scope>
    <source>
        <strain evidence="3">CECT 8531</strain>
    </source>
</reference>
<comment type="caution">
    <text evidence="2">The sequence shown here is derived from an EMBL/GenBank/DDBJ whole genome shotgun (WGS) entry which is preliminary data.</text>
</comment>
<evidence type="ECO:0008006" key="4">
    <source>
        <dbReference type="Google" id="ProtNLM"/>
    </source>
</evidence>
<feature type="chain" id="PRO_5045377324" description="Spore coat protein U domain-containing protein" evidence="1">
    <location>
        <begin position="25"/>
        <end position="176"/>
    </location>
</feature>
<keyword evidence="1" id="KW-0732">Signal</keyword>
<evidence type="ECO:0000256" key="1">
    <source>
        <dbReference type="SAM" id="SignalP"/>
    </source>
</evidence>
<dbReference type="RefSeq" id="WP_381420538.1">
    <property type="nucleotide sequence ID" value="NZ_JBHSDH010000005.1"/>
</dbReference>
<name>A0ABV8RC11_9SPHN</name>
<keyword evidence="3" id="KW-1185">Reference proteome</keyword>
<dbReference type="Proteomes" id="UP001595887">
    <property type="component" value="Unassembled WGS sequence"/>
</dbReference>
<evidence type="ECO:0000313" key="3">
    <source>
        <dbReference type="Proteomes" id="UP001595887"/>
    </source>
</evidence>
<feature type="signal peptide" evidence="1">
    <location>
        <begin position="1"/>
        <end position="24"/>
    </location>
</feature>
<evidence type="ECO:0000313" key="2">
    <source>
        <dbReference type="EMBL" id="MFC4290943.1"/>
    </source>
</evidence>
<dbReference type="EMBL" id="JBHSDH010000005">
    <property type="protein sequence ID" value="MFC4290943.1"/>
    <property type="molecule type" value="Genomic_DNA"/>
</dbReference>
<proteinExistence type="predicted"/>
<accession>A0ABV8RC11</accession>
<gene>
    <name evidence="2" type="ORF">ACFOWX_00750</name>
</gene>
<sequence>MKNLIKAASVISVAAALAATPAMAQDSESYVLGLSGSVASNCELVPEGSGTFNVDMLNPGNQGSLTILYSCNSPYTVSLSSLNGGMLNTTSGGVVNIDYDVEASFLGIPGVGASTTNSADMQAAPVVIVTNNDWENIFFNAGTRTGNLDLSFDNPQEYAVAGEYSDELTITLAANY</sequence>
<protein>
    <recommendedName>
        <fullName evidence="4">Spore coat protein U domain-containing protein</fullName>
    </recommendedName>
</protein>
<organism evidence="2 3">
    <name type="scientific">Sphingorhabdus arenilitoris</name>
    <dbReference type="NCBI Taxonomy" id="1490041"/>
    <lineage>
        <taxon>Bacteria</taxon>
        <taxon>Pseudomonadati</taxon>
        <taxon>Pseudomonadota</taxon>
        <taxon>Alphaproteobacteria</taxon>
        <taxon>Sphingomonadales</taxon>
        <taxon>Sphingomonadaceae</taxon>
        <taxon>Sphingorhabdus</taxon>
    </lineage>
</organism>